<gene>
    <name evidence="1" type="ORF">RhiirC2_731504</name>
</gene>
<reference evidence="1 2" key="2">
    <citation type="submission" date="2017-10" db="EMBL/GenBank/DDBJ databases">
        <title>Extensive intraspecific genome diversity in a model arbuscular mycorrhizal fungus.</title>
        <authorList>
            <person name="Chen E.C.H."/>
            <person name="Morin E."/>
            <person name="Baudet D."/>
            <person name="Noel J."/>
            <person name="Ndikumana S."/>
            <person name="Charron P."/>
            <person name="St-Onge C."/>
            <person name="Giorgi J."/>
            <person name="Grigoriev I.V."/>
            <person name="Roux C."/>
            <person name="Martin F.M."/>
            <person name="Corradi N."/>
        </authorList>
    </citation>
    <scope>NUCLEOTIDE SEQUENCE [LARGE SCALE GENOMIC DNA]</scope>
    <source>
        <strain evidence="1 2">C2</strain>
    </source>
</reference>
<dbReference type="EMBL" id="LLXL01000118">
    <property type="protein sequence ID" value="PKK77652.1"/>
    <property type="molecule type" value="Genomic_DNA"/>
</dbReference>
<protein>
    <submittedName>
        <fullName evidence="1">Uncharacterized protein</fullName>
    </submittedName>
</protein>
<reference evidence="1 2" key="1">
    <citation type="submission" date="2016-04" db="EMBL/GenBank/DDBJ databases">
        <title>Genome analyses suggest a sexual origin of heterokaryosis in a supposedly ancient asexual fungus.</title>
        <authorList>
            <person name="Ropars J."/>
            <person name="Sedzielewska K."/>
            <person name="Noel J."/>
            <person name="Charron P."/>
            <person name="Farinelli L."/>
            <person name="Marton T."/>
            <person name="Kruger M."/>
            <person name="Pelin A."/>
            <person name="Brachmann A."/>
            <person name="Corradi N."/>
        </authorList>
    </citation>
    <scope>NUCLEOTIDE SEQUENCE [LARGE SCALE GENOMIC DNA]</scope>
    <source>
        <strain evidence="1 2">C2</strain>
    </source>
</reference>
<accession>A0A2N1NUS5</accession>
<comment type="caution">
    <text evidence="1">The sequence shown here is derived from an EMBL/GenBank/DDBJ whole genome shotgun (WGS) entry which is preliminary data.</text>
</comment>
<dbReference type="AlphaFoldDB" id="A0A2N1NUS5"/>
<feature type="non-terminal residue" evidence="1">
    <location>
        <position position="71"/>
    </location>
</feature>
<dbReference type="Proteomes" id="UP000233469">
    <property type="component" value="Unassembled WGS sequence"/>
</dbReference>
<organism evidence="1 2">
    <name type="scientific">Rhizophagus irregularis</name>
    <dbReference type="NCBI Taxonomy" id="588596"/>
    <lineage>
        <taxon>Eukaryota</taxon>
        <taxon>Fungi</taxon>
        <taxon>Fungi incertae sedis</taxon>
        <taxon>Mucoromycota</taxon>
        <taxon>Glomeromycotina</taxon>
        <taxon>Glomeromycetes</taxon>
        <taxon>Glomerales</taxon>
        <taxon>Glomeraceae</taxon>
        <taxon>Rhizophagus</taxon>
    </lineage>
</organism>
<sequence>MVISKKIPVKFFEIPKITSNNKSYLKIIKASTKLEYTLASNNIFSIKNLSTYPFVKNNDNNHEGYKGYNHV</sequence>
<evidence type="ECO:0000313" key="1">
    <source>
        <dbReference type="EMBL" id="PKK77652.1"/>
    </source>
</evidence>
<evidence type="ECO:0000313" key="2">
    <source>
        <dbReference type="Proteomes" id="UP000233469"/>
    </source>
</evidence>
<proteinExistence type="predicted"/>
<name>A0A2N1NUS5_9GLOM</name>